<feature type="compositionally biased region" description="Polar residues" evidence="1">
    <location>
        <begin position="12"/>
        <end position="21"/>
    </location>
</feature>
<dbReference type="InterPro" id="IPR057688">
    <property type="entry name" value="DUF7928"/>
</dbReference>
<feature type="transmembrane region" description="Helical" evidence="2">
    <location>
        <begin position="332"/>
        <end position="351"/>
    </location>
</feature>
<keyword evidence="2" id="KW-0472">Membrane</keyword>
<protein>
    <submittedName>
        <fullName evidence="5">Glucans biosynthesis glucosyltransferase H</fullName>
    </submittedName>
</protein>
<reference evidence="5" key="1">
    <citation type="journal article" date="2014" name="PLoS Genet.">
        <title>Signature Gene Expression Reveals Novel Clues to the Molecular Mechanisms of Dimorphic Transition in Penicillium marneffei.</title>
        <authorList>
            <person name="Yang E."/>
            <person name="Wang G."/>
            <person name="Cai J."/>
            <person name="Woo P.C."/>
            <person name="Lau S.K."/>
            <person name="Yuen K.-Y."/>
            <person name="Chow W.-N."/>
            <person name="Lin X."/>
        </authorList>
    </citation>
    <scope>NUCLEOTIDE SEQUENCE [LARGE SCALE GENOMIC DNA]</scope>
    <source>
        <strain evidence="5">PM1</strain>
    </source>
</reference>
<keyword evidence="5" id="KW-0808">Transferase</keyword>
<dbReference type="Pfam" id="PF13632">
    <property type="entry name" value="Glyco_trans_2_3"/>
    <property type="match status" value="1"/>
</dbReference>
<organism evidence="5">
    <name type="scientific">Talaromyces marneffei PM1</name>
    <dbReference type="NCBI Taxonomy" id="1077442"/>
    <lineage>
        <taxon>Eukaryota</taxon>
        <taxon>Fungi</taxon>
        <taxon>Dikarya</taxon>
        <taxon>Ascomycota</taxon>
        <taxon>Pezizomycotina</taxon>
        <taxon>Eurotiomycetes</taxon>
        <taxon>Eurotiomycetidae</taxon>
        <taxon>Eurotiales</taxon>
        <taxon>Trichocomaceae</taxon>
        <taxon>Talaromyces</taxon>
        <taxon>Talaromyces sect. Talaromyces</taxon>
    </lineage>
</organism>
<dbReference type="AlphaFoldDB" id="A0A093VKN2"/>
<evidence type="ECO:0000256" key="1">
    <source>
        <dbReference type="SAM" id="MobiDB-lite"/>
    </source>
</evidence>
<sequence length="917" mass="102773">MSSAAPPKDIESSSSDGSIQIQLPPAAAHPRISRSQTSKSLFLGMKDVDSYTRSVTMAQFLYRRFEEKGWLHPDPAARLTSSLGIIIRVEPETEEEAKFVSKPDDTDSDLQLISANLGLQAVFTMSSDITALIFKRIGKNDSEVTLSPHNITVPVVDSLSALAGDGSNVRRRDFCCFSRQEKAVLIWTNSPDELMTHAIEVETKLMGSIWGTMMVSGTQSPRLSRPLTMNGPGGVTPYQHRTPSIISESPSRAYTHSNEKGLVVLDEVDLTAEDEESATPVARPFLLSHSVMVGLAMCLLMVIECFAVRLIIIEIKALGTPMLPRIALLAPLPIFMFFTLFFTIVIIGTGFQMFGPMNDVKFGNSRFYSSQPPSLKRHPGYQFPHVTIQMPVYKEGLKGVIIPTIESLMPAIRHYESLGGTASIFVCEDGMQAVNPEVAEMRKKFYKANNIGWCARPRHGKDGFVRAGKFKKASNMNYGLSFSLRVEDELLRLMKSKADAEGRTQESLSIEEEEELYQQALQTALDGDGGKTWAEGNIRMGEIILLIDCDTRVPIDCLSLGALEMEESPEVAIIQHASGVMQVIHSFFENAITYFTNLVYLLIRFSVGNGDCAPFVGHNAFLRWKAIQSVSFMENGIEKFWSESHVSEDFDMSLRLQTAGFVVRLATYDKGEFKEGVSLTAFDELLRWEKYAYGCSELIFHPVYQWIYRGPFTELFRRFLWSNMKVSAKFTILGYIGTYYAIGASLPLSITNYFLTGWIAADLDHSYLPSWDMLCGTLFIFVFVSPIAFAWYRQRLGDKPFIWALIEAFTWLPFFVIFFGGVSWHISYALLAHMFCLPIEWSSTAKELESGGFFIGMERVFKAFKMVLLFMACLTACVIYMALYAPYGWKISAWTSILPVANQIVGHVLLPVMTILL</sequence>
<feature type="domain" description="DUF7928" evidence="4">
    <location>
        <begin position="54"/>
        <end position="215"/>
    </location>
</feature>
<gene>
    <name evidence="5" type="ORF">GQ26_0162420</name>
</gene>
<dbReference type="InterPro" id="IPR029044">
    <property type="entry name" value="Nucleotide-diphossugar_trans"/>
</dbReference>
<dbReference type="PANTHER" id="PTHR35408">
    <property type="entry name" value="CHROMOSOME 15, WHOLE GENOME SHOTGUN SEQUENCE"/>
    <property type="match status" value="1"/>
</dbReference>
<feature type="domain" description="Glycosyltransferase 2-like" evidence="3">
    <location>
        <begin position="543"/>
        <end position="782"/>
    </location>
</feature>
<feature type="transmembrane region" description="Helical" evidence="2">
    <location>
        <begin position="291"/>
        <end position="312"/>
    </location>
</feature>
<evidence type="ECO:0000259" key="4">
    <source>
        <dbReference type="Pfam" id="PF25550"/>
    </source>
</evidence>
<keyword evidence="2" id="KW-0812">Transmembrane</keyword>
<dbReference type="InterPro" id="IPR001173">
    <property type="entry name" value="Glyco_trans_2-like"/>
</dbReference>
<evidence type="ECO:0000259" key="3">
    <source>
        <dbReference type="Pfam" id="PF13632"/>
    </source>
</evidence>
<dbReference type="EMBL" id="JPOX01000016">
    <property type="protein sequence ID" value="KFX47232.1"/>
    <property type="molecule type" value="Genomic_DNA"/>
</dbReference>
<dbReference type="EMBL" id="JPOX01000016">
    <property type="protein sequence ID" value="KFX47231.1"/>
    <property type="molecule type" value="Genomic_DNA"/>
</dbReference>
<dbReference type="SUPFAM" id="SSF53448">
    <property type="entry name" value="Nucleotide-diphospho-sugar transferases"/>
    <property type="match status" value="1"/>
</dbReference>
<dbReference type="PANTHER" id="PTHR35408:SF2">
    <property type="entry name" value="GLYCOSYLTRANSFERASE 2-LIKE DOMAIN-CONTAINING PROTEIN"/>
    <property type="match status" value="1"/>
</dbReference>
<keyword evidence="2" id="KW-1133">Transmembrane helix</keyword>
<feature type="region of interest" description="Disordered" evidence="1">
    <location>
        <begin position="1"/>
        <end position="32"/>
    </location>
</feature>
<evidence type="ECO:0000313" key="5">
    <source>
        <dbReference type="EMBL" id="KFX47231.1"/>
    </source>
</evidence>
<name>A0A093VKN2_TALMA</name>
<feature type="transmembrane region" description="Helical" evidence="2">
    <location>
        <begin position="893"/>
        <end position="916"/>
    </location>
</feature>
<feature type="transmembrane region" description="Helical" evidence="2">
    <location>
        <begin position="801"/>
        <end position="820"/>
    </location>
</feature>
<dbReference type="Gene3D" id="3.90.550.10">
    <property type="entry name" value="Spore Coat Polysaccharide Biosynthesis Protein SpsA, Chain A"/>
    <property type="match status" value="1"/>
</dbReference>
<dbReference type="eggNOG" id="ENOG502QTAT">
    <property type="taxonomic scope" value="Eukaryota"/>
</dbReference>
<dbReference type="GO" id="GO:0016740">
    <property type="term" value="F:transferase activity"/>
    <property type="evidence" value="ECO:0007669"/>
    <property type="project" value="UniProtKB-KW"/>
</dbReference>
<proteinExistence type="predicted"/>
<dbReference type="HOGENOM" id="CLU_008220_0_0_1"/>
<feature type="transmembrane region" description="Helical" evidence="2">
    <location>
        <begin position="726"/>
        <end position="750"/>
    </location>
</feature>
<comment type="caution">
    <text evidence="5">The sequence shown here is derived from an EMBL/GenBank/DDBJ whole genome shotgun (WGS) entry which is preliminary data.</text>
</comment>
<feature type="transmembrane region" description="Helical" evidence="2">
    <location>
        <begin position="770"/>
        <end position="792"/>
    </location>
</feature>
<evidence type="ECO:0000256" key="2">
    <source>
        <dbReference type="SAM" id="Phobius"/>
    </source>
</evidence>
<feature type="transmembrane region" description="Helical" evidence="2">
    <location>
        <begin position="866"/>
        <end position="887"/>
    </location>
</feature>
<dbReference type="Pfam" id="PF25550">
    <property type="entry name" value="DUF7928"/>
    <property type="match status" value="1"/>
</dbReference>
<accession>A0A093VKN2</accession>